<organism evidence="2 3">
    <name type="scientific">Calycina marina</name>
    <dbReference type="NCBI Taxonomy" id="1763456"/>
    <lineage>
        <taxon>Eukaryota</taxon>
        <taxon>Fungi</taxon>
        <taxon>Dikarya</taxon>
        <taxon>Ascomycota</taxon>
        <taxon>Pezizomycotina</taxon>
        <taxon>Leotiomycetes</taxon>
        <taxon>Helotiales</taxon>
        <taxon>Pezizellaceae</taxon>
        <taxon>Calycina</taxon>
    </lineage>
</organism>
<comment type="caution">
    <text evidence="2">The sequence shown here is derived from an EMBL/GenBank/DDBJ whole genome shotgun (WGS) entry which is preliminary data.</text>
</comment>
<dbReference type="Proteomes" id="UP000887226">
    <property type="component" value="Unassembled WGS sequence"/>
</dbReference>
<proteinExistence type="predicted"/>
<dbReference type="OrthoDB" id="10550013at2759"/>
<keyword evidence="3" id="KW-1185">Reference proteome</keyword>
<evidence type="ECO:0000313" key="2">
    <source>
        <dbReference type="EMBL" id="KAG9244460.1"/>
    </source>
</evidence>
<dbReference type="EMBL" id="MU253904">
    <property type="protein sequence ID" value="KAG9244460.1"/>
    <property type="molecule type" value="Genomic_DNA"/>
</dbReference>
<reference evidence="2" key="1">
    <citation type="journal article" date="2021" name="IMA Fungus">
        <title>Genomic characterization of three marine fungi, including Emericellopsis atlantica sp. nov. with signatures of a generalist lifestyle and marine biomass degradation.</title>
        <authorList>
            <person name="Hagestad O.C."/>
            <person name="Hou L."/>
            <person name="Andersen J.H."/>
            <person name="Hansen E.H."/>
            <person name="Altermark B."/>
            <person name="Li C."/>
            <person name="Kuhnert E."/>
            <person name="Cox R.J."/>
            <person name="Crous P.W."/>
            <person name="Spatafora J.W."/>
            <person name="Lail K."/>
            <person name="Amirebrahimi M."/>
            <person name="Lipzen A."/>
            <person name="Pangilinan J."/>
            <person name="Andreopoulos W."/>
            <person name="Hayes R.D."/>
            <person name="Ng V."/>
            <person name="Grigoriev I.V."/>
            <person name="Jackson S.A."/>
            <person name="Sutton T.D.S."/>
            <person name="Dobson A.D.W."/>
            <person name="Rama T."/>
        </authorList>
    </citation>
    <scope>NUCLEOTIDE SEQUENCE</scope>
    <source>
        <strain evidence="2">TRa3180A</strain>
    </source>
</reference>
<protein>
    <submittedName>
        <fullName evidence="2">Uncharacterized protein</fullName>
    </submittedName>
</protein>
<evidence type="ECO:0000256" key="1">
    <source>
        <dbReference type="SAM" id="MobiDB-lite"/>
    </source>
</evidence>
<accession>A0A9P7Z3Y4</accession>
<feature type="compositionally biased region" description="Low complexity" evidence="1">
    <location>
        <begin position="51"/>
        <end position="66"/>
    </location>
</feature>
<gene>
    <name evidence="2" type="ORF">BJ878DRAFT_480144</name>
</gene>
<sequence length="259" mass="28742">MFPEPDVPSSFLTSTHPRSTSDQLICDPRPITHTQVHRHLAQRCIQQLLDPSTTTTSHHPNTTETTANMPTDNRSSPTSRPGHGSRSPGSILLSTKNLDSALERAGAKPKAPQRISTWRDEVTAELQKAPLPPSGPEPSVVPSKRVSKFFHRLAKPFSSRTNSLFDESGEEGEERRDYFNTHMYDGVPEGGMYAGGRYYAGSMNSSMNFGSEDSRFAPPPALGSFGFDRVEQREARLDRANDLYKKLNQQTMKESGHVN</sequence>
<evidence type="ECO:0000313" key="3">
    <source>
        <dbReference type="Proteomes" id="UP000887226"/>
    </source>
</evidence>
<feature type="region of interest" description="Disordered" evidence="1">
    <location>
        <begin position="51"/>
        <end position="92"/>
    </location>
</feature>
<feature type="compositionally biased region" description="Low complexity" evidence="1">
    <location>
        <begin position="74"/>
        <end position="90"/>
    </location>
</feature>
<dbReference type="AlphaFoldDB" id="A0A9P7Z3Y4"/>
<name>A0A9P7Z3Y4_9HELO</name>
<feature type="region of interest" description="Disordered" evidence="1">
    <location>
        <begin position="1"/>
        <end position="26"/>
    </location>
</feature>
<feature type="compositionally biased region" description="Polar residues" evidence="1">
    <location>
        <begin position="10"/>
        <end position="23"/>
    </location>
</feature>